<keyword evidence="1" id="KW-0812">Transmembrane</keyword>
<feature type="transmembrane region" description="Helical" evidence="1">
    <location>
        <begin position="52"/>
        <end position="72"/>
    </location>
</feature>
<gene>
    <name evidence="2" type="ORF">EB796_005402</name>
</gene>
<feature type="transmembrane region" description="Helical" evidence="1">
    <location>
        <begin position="92"/>
        <end position="115"/>
    </location>
</feature>
<organism evidence="2 3">
    <name type="scientific">Bugula neritina</name>
    <name type="common">Brown bryozoan</name>
    <name type="synonym">Sertularia neritina</name>
    <dbReference type="NCBI Taxonomy" id="10212"/>
    <lineage>
        <taxon>Eukaryota</taxon>
        <taxon>Metazoa</taxon>
        <taxon>Spiralia</taxon>
        <taxon>Lophotrochozoa</taxon>
        <taxon>Bryozoa</taxon>
        <taxon>Gymnolaemata</taxon>
        <taxon>Cheilostomatida</taxon>
        <taxon>Flustrina</taxon>
        <taxon>Buguloidea</taxon>
        <taxon>Bugulidae</taxon>
        <taxon>Bugula</taxon>
    </lineage>
</organism>
<proteinExistence type="predicted"/>
<dbReference type="EMBL" id="VXIV02000752">
    <property type="protein sequence ID" value="KAF6036288.1"/>
    <property type="molecule type" value="Genomic_DNA"/>
</dbReference>
<accession>A0A7J7KF92</accession>
<dbReference type="PANTHER" id="PTHR33444:SF2">
    <property type="entry name" value="MARVEL DOMAIN-CONTAINING PROTEIN"/>
    <property type="match status" value="1"/>
</dbReference>
<evidence type="ECO:0000313" key="2">
    <source>
        <dbReference type="EMBL" id="KAF6036288.1"/>
    </source>
</evidence>
<evidence type="ECO:0000256" key="1">
    <source>
        <dbReference type="SAM" id="Phobius"/>
    </source>
</evidence>
<reference evidence="2" key="1">
    <citation type="submission" date="2020-06" db="EMBL/GenBank/DDBJ databases">
        <title>Draft genome of Bugula neritina, a colonial animal packing powerful symbionts and potential medicines.</title>
        <authorList>
            <person name="Rayko M."/>
        </authorList>
    </citation>
    <scope>NUCLEOTIDE SEQUENCE [LARGE SCALE GENOMIC DNA]</scope>
    <source>
        <strain evidence="2">Kwan_BN1</strain>
    </source>
</reference>
<sequence>MTTPNHNGSYDDPPPSYDSLFKNVATKRAEGAGVLGCTREVTKAYQSKMPGIVNLVLCGICGSLVGFALPLSELVIGSLYFELCPAEDRLPVFLVVSGVVGMVTTSCCCGLLISFCKKRDLCHLLVYPIYYFSLCMADMW</sequence>
<keyword evidence="3" id="KW-1185">Reference proteome</keyword>
<dbReference type="PANTHER" id="PTHR33444">
    <property type="entry name" value="SI:DKEY-19B23.12-RELATED"/>
    <property type="match status" value="1"/>
</dbReference>
<dbReference type="InterPro" id="IPR040350">
    <property type="entry name" value="TMEM272"/>
</dbReference>
<keyword evidence="1" id="KW-1133">Transmembrane helix</keyword>
<dbReference type="AlphaFoldDB" id="A0A7J7KF92"/>
<dbReference type="OrthoDB" id="6157510at2759"/>
<dbReference type="Proteomes" id="UP000593567">
    <property type="component" value="Unassembled WGS sequence"/>
</dbReference>
<keyword evidence="1" id="KW-0472">Membrane</keyword>
<comment type="caution">
    <text evidence="2">The sequence shown here is derived from an EMBL/GenBank/DDBJ whole genome shotgun (WGS) entry which is preliminary data.</text>
</comment>
<evidence type="ECO:0000313" key="3">
    <source>
        <dbReference type="Proteomes" id="UP000593567"/>
    </source>
</evidence>
<protein>
    <submittedName>
        <fullName evidence="2">Uncharacterized protein</fullName>
    </submittedName>
</protein>
<name>A0A7J7KF92_BUGNE</name>